<dbReference type="RefSeq" id="YP_009287621.1">
    <property type="nucleotide sequence ID" value="NC_031074.1"/>
</dbReference>
<evidence type="ECO:0000313" key="2">
    <source>
        <dbReference type="Proteomes" id="UP000202170"/>
    </source>
</evidence>
<organism evidence="1 2">
    <name type="scientific">Gordonia phage Bantam</name>
    <dbReference type="NCBI Taxonomy" id="1887641"/>
    <lineage>
        <taxon>Viruses</taxon>
        <taxon>Duplodnaviria</taxon>
        <taxon>Heunggongvirae</taxon>
        <taxon>Uroviricota</taxon>
        <taxon>Caudoviricetes</taxon>
        <taxon>Bantamvirus</taxon>
        <taxon>Bantamvirus bantam</taxon>
    </lineage>
</organism>
<proteinExistence type="predicted"/>
<evidence type="ECO:0000313" key="1">
    <source>
        <dbReference type="EMBL" id="AOE43842.1"/>
    </source>
</evidence>
<keyword evidence="2" id="KW-1185">Reference proteome</keyword>
<dbReference type="GeneID" id="29080417"/>
<gene>
    <name evidence="1" type="primary">153</name>
    <name evidence="1" type="ORF">SEA_BANTAM_153</name>
</gene>
<name>A0A1B3AYN4_9CAUD</name>
<dbReference type="Proteomes" id="UP000202170">
    <property type="component" value="Segment"/>
</dbReference>
<dbReference type="KEGG" id="vg:29080417"/>
<sequence>MDIEIITSAPNTAEDHADEIWEAIEALGFFVNSLTITPRTEGGN</sequence>
<accession>A0A1B3AYN4</accession>
<dbReference type="EMBL" id="KX557272">
    <property type="protein sequence ID" value="AOE43842.1"/>
    <property type="molecule type" value="Genomic_DNA"/>
</dbReference>
<protein>
    <submittedName>
        <fullName evidence="1">Uncharacterized protein</fullName>
    </submittedName>
</protein>
<reference evidence="2" key="1">
    <citation type="submission" date="2016-07" db="EMBL/GenBank/DDBJ databases">
        <authorList>
            <person name="Florea S."/>
            <person name="Webb J.S."/>
            <person name="Jaromczyk J."/>
            <person name="Schardl C.L."/>
        </authorList>
    </citation>
    <scope>NUCLEOTIDE SEQUENCE [LARGE SCALE GENOMIC DNA]</scope>
</reference>